<accession>A0A2D4MDH5</accession>
<organism evidence="1">
    <name type="scientific">Micrurus spixii</name>
    <name type="common">Amazon coral snake</name>
    <dbReference type="NCBI Taxonomy" id="129469"/>
    <lineage>
        <taxon>Eukaryota</taxon>
        <taxon>Metazoa</taxon>
        <taxon>Chordata</taxon>
        <taxon>Craniata</taxon>
        <taxon>Vertebrata</taxon>
        <taxon>Euteleostomi</taxon>
        <taxon>Lepidosauria</taxon>
        <taxon>Squamata</taxon>
        <taxon>Bifurcata</taxon>
        <taxon>Unidentata</taxon>
        <taxon>Episquamata</taxon>
        <taxon>Toxicofera</taxon>
        <taxon>Serpentes</taxon>
        <taxon>Colubroidea</taxon>
        <taxon>Elapidae</taxon>
        <taxon>Elapinae</taxon>
        <taxon>Micrurus</taxon>
    </lineage>
</organism>
<proteinExistence type="predicted"/>
<evidence type="ECO:0000313" key="1">
    <source>
        <dbReference type="EMBL" id="LAB30906.1"/>
    </source>
</evidence>
<sequence length="115" mass="12723">MIYIYIPQTCVNAKTARKKNAEQRCSPAGRFSSFLLAFCDWGGLSLWFLPGFNSPLAGQAQLCFVLVLLLYKSKVGLQEKCSALLSCPFEHLGVLKLDAWITSVILAPEESLLSH</sequence>
<dbReference type="AlphaFoldDB" id="A0A2D4MDH5"/>
<reference evidence="1" key="2">
    <citation type="submission" date="2017-11" db="EMBL/GenBank/DDBJ databases">
        <title>Coralsnake Venomics: Analyses of Venom Gland Transcriptomes and Proteomes of Six Brazilian Taxa.</title>
        <authorList>
            <person name="Aird S.D."/>
            <person name="Jorge da Silva N."/>
            <person name="Qiu L."/>
            <person name="Villar-Briones A."/>
            <person name="Aparecida-Saddi V."/>
            <person name="Campos-Telles M.P."/>
            <person name="Grau M."/>
            <person name="Mikheyev A.S."/>
        </authorList>
    </citation>
    <scope>NUCLEOTIDE SEQUENCE</scope>
    <source>
        <tissue evidence="1">Venom_gland</tissue>
    </source>
</reference>
<protein>
    <submittedName>
        <fullName evidence="1">Uncharacterized protein</fullName>
    </submittedName>
</protein>
<name>A0A2D4MDH5_9SAUR</name>
<dbReference type="EMBL" id="IACM01091499">
    <property type="protein sequence ID" value="LAB30906.1"/>
    <property type="molecule type" value="Transcribed_RNA"/>
</dbReference>
<reference evidence="1" key="1">
    <citation type="submission" date="2017-07" db="EMBL/GenBank/DDBJ databases">
        <authorList>
            <person name="Mikheyev A."/>
            <person name="Grau M."/>
        </authorList>
    </citation>
    <scope>NUCLEOTIDE SEQUENCE</scope>
    <source>
        <tissue evidence="1">Venom_gland</tissue>
    </source>
</reference>